<evidence type="ECO:0000313" key="2">
    <source>
        <dbReference type="EMBL" id="GBP30693.1"/>
    </source>
</evidence>
<accession>A0A4C1UW25</accession>
<reference evidence="2 3" key="1">
    <citation type="journal article" date="2019" name="Commun. Biol.">
        <title>The bagworm genome reveals a unique fibroin gene that provides high tensile strength.</title>
        <authorList>
            <person name="Kono N."/>
            <person name="Nakamura H."/>
            <person name="Ohtoshi R."/>
            <person name="Tomita M."/>
            <person name="Numata K."/>
            <person name="Arakawa K."/>
        </authorList>
    </citation>
    <scope>NUCLEOTIDE SEQUENCE [LARGE SCALE GENOMIC DNA]</scope>
</reference>
<gene>
    <name evidence="2" type="ORF">EVAR_75916_1</name>
</gene>
<evidence type="ECO:0000256" key="1">
    <source>
        <dbReference type="SAM" id="MobiDB-lite"/>
    </source>
</evidence>
<dbReference type="Proteomes" id="UP000299102">
    <property type="component" value="Unassembled WGS sequence"/>
</dbReference>
<protein>
    <submittedName>
        <fullName evidence="2">Uncharacterized protein</fullName>
    </submittedName>
</protein>
<keyword evidence="3" id="KW-1185">Reference proteome</keyword>
<dbReference type="EMBL" id="BGZK01000236">
    <property type="protein sequence ID" value="GBP30693.1"/>
    <property type="molecule type" value="Genomic_DNA"/>
</dbReference>
<dbReference type="AlphaFoldDB" id="A0A4C1UW25"/>
<feature type="region of interest" description="Disordered" evidence="1">
    <location>
        <begin position="40"/>
        <end position="71"/>
    </location>
</feature>
<evidence type="ECO:0000313" key="3">
    <source>
        <dbReference type="Proteomes" id="UP000299102"/>
    </source>
</evidence>
<name>A0A4C1UW25_EUMVA</name>
<feature type="compositionally biased region" description="Low complexity" evidence="1">
    <location>
        <begin position="53"/>
        <end position="66"/>
    </location>
</feature>
<comment type="caution">
    <text evidence="2">The sequence shown here is derived from an EMBL/GenBank/DDBJ whole genome shotgun (WGS) entry which is preliminary data.</text>
</comment>
<organism evidence="2 3">
    <name type="scientific">Eumeta variegata</name>
    <name type="common">Bagworm moth</name>
    <name type="synonym">Eumeta japonica</name>
    <dbReference type="NCBI Taxonomy" id="151549"/>
    <lineage>
        <taxon>Eukaryota</taxon>
        <taxon>Metazoa</taxon>
        <taxon>Ecdysozoa</taxon>
        <taxon>Arthropoda</taxon>
        <taxon>Hexapoda</taxon>
        <taxon>Insecta</taxon>
        <taxon>Pterygota</taxon>
        <taxon>Neoptera</taxon>
        <taxon>Endopterygota</taxon>
        <taxon>Lepidoptera</taxon>
        <taxon>Glossata</taxon>
        <taxon>Ditrysia</taxon>
        <taxon>Tineoidea</taxon>
        <taxon>Psychidae</taxon>
        <taxon>Oiketicinae</taxon>
        <taxon>Eumeta</taxon>
    </lineage>
</organism>
<sequence length="257" mass="28265">MREISSVHLLVYSWLQVAVAVIRMAAYYNKTIKGLADSIAETHPPRGGRRDSTAAGAGAGPSTAAGRRSCARRPTAADFHMGRFGRNIIGHVSVAGLVFNIANLVIPTRPYNLEATSLWARRLRRAAVGRRRLVTKIILPVPLRSYRSPRAPGDGEIARLVAGVRCDFSEDNYECCARGRPIIVEWERRKAFGGPLSFESSVIERRRRFRGALTRRLSPSGRAAVADARAARAAEGISGTRGPRLRLLQRKEILSRS</sequence>
<proteinExistence type="predicted"/>